<organism evidence="9 10">
    <name type="scientific">Spirosoma arboris</name>
    <dbReference type="NCBI Taxonomy" id="2682092"/>
    <lineage>
        <taxon>Bacteria</taxon>
        <taxon>Pseudomonadati</taxon>
        <taxon>Bacteroidota</taxon>
        <taxon>Cytophagia</taxon>
        <taxon>Cytophagales</taxon>
        <taxon>Cytophagaceae</taxon>
        <taxon>Spirosoma</taxon>
    </lineage>
</organism>
<keyword evidence="2 7" id="KW-0812">Transmembrane</keyword>
<keyword evidence="6" id="KW-0456">Lyase</keyword>
<evidence type="ECO:0000256" key="3">
    <source>
        <dbReference type="ARBA" id="ARBA00022989"/>
    </source>
</evidence>
<dbReference type="PANTHER" id="PTHR12639">
    <property type="entry name" value="VITAMIN K-DEPENDENT GAMMA-CARBOXYLASE"/>
    <property type="match status" value="1"/>
</dbReference>
<gene>
    <name evidence="9" type="ORF">GO755_15735</name>
</gene>
<keyword evidence="5" id="KW-1015">Disulfide bond</keyword>
<dbReference type="InterPro" id="IPR007782">
    <property type="entry name" value="VKG_COase"/>
</dbReference>
<sequence length="459" mass="53927">MMATNLSLNSQSTAEPYALAFFRISFGLLMLVAELRFINRDWVYAFYVKPQFLFTFYGFDWIKPLSEPYIYWLFYGLVILSFLITIGLVYRFAIIAFFLAFTYVELLDKSVYLNHYYQVSLLAFLMCWLPMNTVFSIDNWLAKKLSFYTLRVLKFAPFSVKPNSLKAIIYNPVWALRLQVGSVYFFGGIAKLKYDWLFMAQPLRIWLAANEHLPVVGPLLTEKWVAFLLSWLAMLFDLSVPFLLSFRQTRLPVFIVIVVFHVLTHFLFYIGMFPWMMIATVLIFFPPELFQRILRFFDKGTMPQPQAALRYTFSPIRLILPVFFLLQLILPFRSHAYSGNVLWHEQGFRFSWNIMLMEKNASLEYFVKVKKTGKEFTVKPIDFLTRIQARQMSFQPDMILQFAHYLHDYYLTNGVGDTEIRAECYASLNGRGSALLIDPTVDLAAEKEGFQEKNWINKL</sequence>
<dbReference type="Pfam" id="PF05090">
    <property type="entry name" value="HTTM"/>
    <property type="match status" value="1"/>
</dbReference>
<feature type="transmembrane region" description="Helical" evidence="7">
    <location>
        <begin position="71"/>
        <end position="104"/>
    </location>
</feature>
<feature type="domain" description="HTTM-like" evidence="8">
    <location>
        <begin position="11"/>
        <end position="289"/>
    </location>
</feature>
<comment type="subcellular location">
    <subcellularLocation>
        <location evidence="1">Endomembrane system</location>
        <topology evidence="1">Multi-pass membrane protein</topology>
    </subcellularLocation>
</comment>
<dbReference type="InterPro" id="IPR011020">
    <property type="entry name" value="HTTM-like"/>
</dbReference>
<dbReference type="GO" id="GO:0008488">
    <property type="term" value="F:gamma-glutamyl carboxylase activity"/>
    <property type="evidence" value="ECO:0007669"/>
    <property type="project" value="InterPro"/>
</dbReference>
<evidence type="ECO:0000313" key="9">
    <source>
        <dbReference type="EMBL" id="MVM31497.1"/>
    </source>
</evidence>
<evidence type="ECO:0000256" key="7">
    <source>
        <dbReference type="SAM" id="Phobius"/>
    </source>
</evidence>
<evidence type="ECO:0000256" key="4">
    <source>
        <dbReference type="ARBA" id="ARBA00023136"/>
    </source>
</evidence>
<accession>A0A7K1SCF4</accession>
<dbReference type="RefSeq" id="WP_157586128.1">
    <property type="nucleotide sequence ID" value="NZ_WPIN01000005.1"/>
</dbReference>
<dbReference type="AlphaFoldDB" id="A0A7K1SCF4"/>
<proteinExistence type="predicted"/>
<dbReference type="EMBL" id="WPIN01000005">
    <property type="protein sequence ID" value="MVM31497.1"/>
    <property type="molecule type" value="Genomic_DNA"/>
</dbReference>
<evidence type="ECO:0000256" key="5">
    <source>
        <dbReference type="ARBA" id="ARBA00023157"/>
    </source>
</evidence>
<name>A0A7K1SCF4_9BACT</name>
<reference evidence="9 10" key="1">
    <citation type="submission" date="2019-12" db="EMBL/GenBank/DDBJ databases">
        <title>Spirosoma sp. HMF4905 genome sequencing and assembly.</title>
        <authorList>
            <person name="Kang H."/>
            <person name="Cha I."/>
            <person name="Kim H."/>
            <person name="Joh K."/>
        </authorList>
    </citation>
    <scope>NUCLEOTIDE SEQUENCE [LARGE SCALE GENOMIC DNA]</scope>
    <source>
        <strain evidence="9 10">HMF4905</strain>
    </source>
</reference>
<feature type="transmembrane region" description="Helical" evidence="7">
    <location>
        <begin position="251"/>
        <end position="269"/>
    </location>
</feature>
<keyword evidence="3 7" id="KW-1133">Transmembrane helix</keyword>
<dbReference type="InterPro" id="IPR053935">
    <property type="entry name" value="VKGC_lumenal_dom"/>
</dbReference>
<dbReference type="GO" id="GO:0012505">
    <property type="term" value="C:endomembrane system"/>
    <property type="evidence" value="ECO:0007669"/>
    <property type="project" value="UniProtKB-SubCell"/>
</dbReference>
<comment type="caution">
    <text evidence="9">The sequence shown here is derived from an EMBL/GenBank/DDBJ whole genome shotgun (WGS) entry which is preliminary data.</text>
</comment>
<evidence type="ECO:0000256" key="1">
    <source>
        <dbReference type="ARBA" id="ARBA00004127"/>
    </source>
</evidence>
<evidence type="ECO:0000256" key="2">
    <source>
        <dbReference type="ARBA" id="ARBA00022692"/>
    </source>
</evidence>
<dbReference type="InterPro" id="IPR053934">
    <property type="entry name" value="HTTM_dom"/>
</dbReference>
<keyword evidence="10" id="KW-1185">Reference proteome</keyword>
<keyword evidence="4 7" id="KW-0472">Membrane</keyword>
<dbReference type="SMART" id="SM00752">
    <property type="entry name" value="HTTM"/>
    <property type="match status" value="1"/>
</dbReference>
<evidence type="ECO:0000256" key="6">
    <source>
        <dbReference type="ARBA" id="ARBA00023239"/>
    </source>
</evidence>
<feature type="transmembrane region" description="Helical" evidence="7">
    <location>
        <begin position="116"/>
        <end position="137"/>
    </location>
</feature>
<dbReference type="Pfam" id="PF22777">
    <property type="entry name" value="VKGC_lumenal_dom"/>
    <property type="match status" value="1"/>
</dbReference>
<evidence type="ECO:0000313" key="10">
    <source>
        <dbReference type="Proteomes" id="UP000436006"/>
    </source>
</evidence>
<feature type="transmembrane region" description="Helical" evidence="7">
    <location>
        <begin position="224"/>
        <end position="244"/>
    </location>
</feature>
<protein>
    <submittedName>
        <fullName evidence="9">HTTM domain-containing protein</fullName>
    </submittedName>
</protein>
<dbReference type="GO" id="GO:0019842">
    <property type="term" value="F:vitamin binding"/>
    <property type="evidence" value="ECO:0007669"/>
    <property type="project" value="TreeGrafter"/>
</dbReference>
<evidence type="ECO:0000259" key="8">
    <source>
        <dbReference type="SMART" id="SM00752"/>
    </source>
</evidence>
<dbReference type="PANTHER" id="PTHR12639:SF7">
    <property type="entry name" value="HTTM DOMAIN-CONTAINING PROTEIN"/>
    <property type="match status" value="1"/>
</dbReference>
<feature type="transmembrane region" description="Helical" evidence="7">
    <location>
        <begin position="16"/>
        <end position="35"/>
    </location>
</feature>
<dbReference type="Proteomes" id="UP000436006">
    <property type="component" value="Unassembled WGS sequence"/>
</dbReference>